<feature type="compositionally biased region" description="Basic residues" evidence="1">
    <location>
        <begin position="706"/>
        <end position="715"/>
    </location>
</feature>
<proteinExistence type="predicted"/>
<evidence type="ECO:0000256" key="1">
    <source>
        <dbReference type="SAM" id="MobiDB-lite"/>
    </source>
</evidence>
<evidence type="ECO:0000313" key="3">
    <source>
        <dbReference type="EMBL" id="KAJ9156024.1"/>
    </source>
</evidence>
<feature type="region of interest" description="Disordered" evidence="1">
    <location>
        <begin position="639"/>
        <end position="676"/>
    </location>
</feature>
<feature type="domain" description="HAUS augmin-like complex subunit 6 N-terminal" evidence="2">
    <location>
        <begin position="57"/>
        <end position="293"/>
    </location>
</feature>
<name>A0AA38VW53_9PEZI</name>
<dbReference type="EMBL" id="JANBVO010000002">
    <property type="protein sequence ID" value="KAJ9156024.1"/>
    <property type="molecule type" value="Genomic_DNA"/>
</dbReference>
<reference evidence="3" key="1">
    <citation type="submission" date="2022-07" db="EMBL/GenBank/DDBJ databases">
        <title>Fungi with potential for degradation of polypropylene.</title>
        <authorList>
            <person name="Gostincar C."/>
        </authorList>
    </citation>
    <scope>NUCLEOTIDE SEQUENCE</scope>
    <source>
        <strain evidence="3">EXF-13308</strain>
    </source>
</reference>
<protein>
    <submittedName>
        <fullName evidence="3">HAUS augmin-like complex subunit 6 N-terminus-domain-containing protein</fullName>
    </submittedName>
</protein>
<accession>A0AA38VW53</accession>
<keyword evidence="4" id="KW-1185">Reference proteome</keyword>
<feature type="region of interest" description="Disordered" evidence="1">
    <location>
        <begin position="697"/>
        <end position="734"/>
    </location>
</feature>
<sequence>MAAVYSNASSSSAAAVTRTRSIRVPANTGKPLAAQPATASSASSQLTASSAGNISLFLTNLRLLDLDQHPDWPAITSLAFTAKDSTHGQKKRIQCVEWALYQLFSIWDPEETRSKLEPFFPPADQVQSLNLRAGLLRALEQAKKNAVLGRDVVVRKTMLDECRGERLEELLAVFSSAVLKKVVAEQQLNDWHSPAISQTLALEHRGYSDDRTELSVLVLAHKVSLGKLLREKTAARAKFTDFSELLGIKERSIARRREQLNAKHKDRALQYGPDSVSDGIELDVWRTIRHNWSGNERWMETLLYGDATMRKDGLLTAAFDRVWRRVESGRLTELEGQHGSGLLEQLDARVKAQRERLEKWENFRQQMFGRSAIETTKERPRPLGRQTGIDLGFGAHESLRLGRMSPRKLPSSKPTELRGGYASLLEGLQSELNSIEIGSAPISFSSIRQAHCQPTEELSLAPPNNGQQAEEAISELSELEEELARMSLASMPRSRSKKPDDTGSTDEPSRKSTLRLHQRSSTLASSHPLLEEDEIGSFSGQAAHRSLRKSPAQSPARASTPSPRRPTVHSAAVSPARSPTWRPTQESPERLISPTQQMADQILASMDNTSPSPVKQSKPRHTLSLAERTRLSMARLSHVAGLSDDEPDIDTLSPSPIKPTRSSQSPEKLLAHQEAVEEHEDLVARTRRSMANFEVARQKAQLERRRSQRKSRQPSRRAEGSSYFPPVNEGDGEGDTSLVLAEELMGKEDEAAVFMSRPKIKTSPLASPTRLVWE</sequence>
<gene>
    <name evidence="3" type="ORF">NKR23_g823</name>
</gene>
<evidence type="ECO:0000313" key="4">
    <source>
        <dbReference type="Proteomes" id="UP001174694"/>
    </source>
</evidence>
<dbReference type="Proteomes" id="UP001174694">
    <property type="component" value="Unassembled WGS sequence"/>
</dbReference>
<dbReference type="Pfam" id="PF14661">
    <property type="entry name" value="HAUS6_N"/>
    <property type="match status" value="1"/>
</dbReference>
<feature type="region of interest" description="Disordered" evidence="1">
    <location>
        <begin position="487"/>
        <end position="622"/>
    </location>
</feature>
<feature type="compositionally biased region" description="Low complexity" evidence="1">
    <location>
        <begin position="550"/>
        <end position="562"/>
    </location>
</feature>
<comment type="caution">
    <text evidence="3">The sequence shown here is derived from an EMBL/GenBank/DDBJ whole genome shotgun (WGS) entry which is preliminary data.</text>
</comment>
<organism evidence="3 4">
    <name type="scientific">Pleurostoma richardsiae</name>
    <dbReference type="NCBI Taxonomy" id="41990"/>
    <lineage>
        <taxon>Eukaryota</taxon>
        <taxon>Fungi</taxon>
        <taxon>Dikarya</taxon>
        <taxon>Ascomycota</taxon>
        <taxon>Pezizomycotina</taxon>
        <taxon>Sordariomycetes</taxon>
        <taxon>Sordariomycetidae</taxon>
        <taxon>Calosphaeriales</taxon>
        <taxon>Pleurostomataceae</taxon>
        <taxon>Pleurostoma</taxon>
    </lineage>
</organism>
<evidence type="ECO:0000259" key="2">
    <source>
        <dbReference type="Pfam" id="PF14661"/>
    </source>
</evidence>
<feature type="compositionally biased region" description="Polar residues" evidence="1">
    <location>
        <begin position="606"/>
        <end position="615"/>
    </location>
</feature>
<dbReference type="AlphaFoldDB" id="A0AA38VW53"/>
<dbReference type="InterPro" id="IPR028163">
    <property type="entry name" value="HAUS_6_N"/>
</dbReference>